<feature type="binding site" evidence="14 17">
    <location>
        <begin position="358"/>
        <end position="365"/>
    </location>
    <ligand>
        <name>ATP</name>
        <dbReference type="ChEBI" id="CHEBI:30616"/>
    </ligand>
</feature>
<evidence type="ECO:0000256" key="6">
    <source>
        <dbReference type="ARBA" id="ARBA00022825"/>
    </source>
</evidence>
<dbReference type="InterPro" id="IPR003959">
    <property type="entry name" value="ATPase_AAA_core"/>
</dbReference>
<reference evidence="22" key="1">
    <citation type="journal article" date="2020" name="mSystems">
        <title>Genome- and Community-Level Interaction Insights into Carbon Utilization and Element Cycling Functions of Hydrothermarchaeota in Hydrothermal Sediment.</title>
        <authorList>
            <person name="Zhou Z."/>
            <person name="Liu Y."/>
            <person name="Xu W."/>
            <person name="Pan J."/>
            <person name="Luo Z.H."/>
            <person name="Li M."/>
        </authorList>
    </citation>
    <scope>NUCLEOTIDE SEQUENCE [LARGE SCALE GENOMIC DNA]</scope>
    <source>
        <strain evidence="22">SpSt-102</strain>
    </source>
</reference>
<evidence type="ECO:0000256" key="8">
    <source>
        <dbReference type="ARBA" id="ARBA00023016"/>
    </source>
</evidence>
<comment type="subcellular location">
    <subcellularLocation>
        <location evidence="1 14 15">Cytoplasm</location>
    </subcellularLocation>
</comment>
<evidence type="ECO:0000256" key="3">
    <source>
        <dbReference type="ARBA" id="ARBA00022670"/>
    </source>
</evidence>
<dbReference type="SUPFAM" id="SSF52540">
    <property type="entry name" value="P-loop containing nucleoside triphosphate hydrolases"/>
    <property type="match status" value="1"/>
</dbReference>
<evidence type="ECO:0000256" key="11">
    <source>
        <dbReference type="ARBA" id="ARBA00066743"/>
    </source>
</evidence>
<name>A0A7C5Z2R9_9FIRM</name>
<dbReference type="SMART" id="SM00382">
    <property type="entry name" value="AAA"/>
    <property type="match status" value="1"/>
</dbReference>
<dbReference type="Pfam" id="PF05362">
    <property type="entry name" value="Lon_C"/>
    <property type="match status" value="1"/>
</dbReference>
<dbReference type="SMART" id="SM00464">
    <property type="entry name" value="LON"/>
    <property type="match status" value="1"/>
</dbReference>
<feature type="domain" description="Lon N-terminal" evidence="21">
    <location>
        <begin position="10"/>
        <end position="206"/>
    </location>
</feature>
<dbReference type="PROSITE" id="PS51786">
    <property type="entry name" value="LON_PROTEOLYTIC"/>
    <property type="match status" value="1"/>
</dbReference>
<dbReference type="GO" id="GO:0034605">
    <property type="term" value="P:cellular response to heat"/>
    <property type="evidence" value="ECO:0007669"/>
    <property type="project" value="UniProtKB-UniRule"/>
</dbReference>
<evidence type="ECO:0000256" key="5">
    <source>
        <dbReference type="ARBA" id="ARBA00022801"/>
    </source>
</evidence>
<dbReference type="PIRSF" id="PIRSF001174">
    <property type="entry name" value="Lon_proteas"/>
    <property type="match status" value="1"/>
</dbReference>
<dbReference type="Pfam" id="PF22667">
    <property type="entry name" value="Lon_lid"/>
    <property type="match status" value="1"/>
</dbReference>
<dbReference type="GO" id="GO:0016887">
    <property type="term" value="F:ATP hydrolysis activity"/>
    <property type="evidence" value="ECO:0007669"/>
    <property type="project" value="UniProtKB-UniRule"/>
</dbReference>
<dbReference type="Pfam" id="PF02190">
    <property type="entry name" value="LON_substr_bdg"/>
    <property type="match status" value="1"/>
</dbReference>
<dbReference type="Gene3D" id="2.30.130.40">
    <property type="entry name" value="LON domain-like"/>
    <property type="match status" value="1"/>
</dbReference>
<dbReference type="SUPFAM" id="SSF88697">
    <property type="entry name" value="PUA domain-like"/>
    <property type="match status" value="1"/>
</dbReference>
<dbReference type="NCBIfam" id="TIGR00763">
    <property type="entry name" value="lon"/>
    <property type="match status" value="1"/>
</dbReference>
<evidence type="ECO:0000259" key="21">
    <source>
        <dbReference type="PROSITE" id="PS51787"/>
    </source>
</evidence>
<evidence type="ECO:0000256" key="4">
    <source>
        <dbReference type="ARBA" id="ARBA00022741"/>
    </source>
</evidence>
<protein>
    <recommendedName>
        <fullName evidence="12 14">Lon protease</fullName>
        <ecNumber evidence="11 14">3.4.21.53</ecNumber>
    </recommendedName>
    <alternativeName>
        <fullName evidence="13 14">ATP-dependent protease La</fullName>
    </alternativeName>
</protein>
<evidence type="ECO:0000256" key="19">
    <source>
        <dbReference type="RuleBase" id="RU000591"/>
    </source>
</evidence>
<dbReference type="InterPro" id="IPR015947">
    <property type="entry name" value="PUA-like_sf"/>
</dbReference>
<comment type="induction">
    <text evidence="14">By heat shock.</text>
</comment>
<dbReference type="CDD" id="cd19500">
    <property type="entry name" value="RecA-like_Lon"/>
    <property type="match status" value="1"/>
</dbReference>
<dbReference type="InterPro" id="IPR027543">
    <property type="entry name" value="Lon_bac"/>
</dbReference>
<comment type="catalytic activity">
    <reaction evidence="9 14 15 18">
        <text>Hydrolysis of proteins in presence of ATP.</text>
        <dbReference type="EC" id="3.4.21.53"/>
    </reaction>
</comment>
<dbReference type="EMBL" id="DRUZ01000106">
    <property type="protein sequence ID" value="HHS02653.1"/>
    <property type="molecule type" value="Genomic_DNA"/>
</dbReference>
<evidence type="ECO:0000256" key="12">
    <source>
        <dbReference type="ARBA" id="ARBA00071934"/>
    </source>
</evidence>
<evidence type="ECO:0000256" key="1">
    <source>
        <dbReference type="ARBA" id="ARBA00004496"/>
    </source>
</evidence>
<evidence type="ECO:0000256" key="17">
    <source>
        <dbReference type="PIRSR" id="PIRSR001174-2"/>
    </source>
</evidence>
<dbReference type="InterPro" id="IPR027065">
    <property type="entry name" value="Lon_Prtase"/>
</dbReference>
<sequence>MSSTVSTRTIPVIPLRGLVVFPYMMLHFDVGRQISLKALEQAMENDQLVLLVAQKDPKQEEPEPDDMYQFGTIVKVKQMLKLPGEASRILVEGLYRARVLRYLSTDPYFLVEVEEYKENEIKLEDDPELEALIRNVVGAFEEFARLTNKIPPDAILSVTTIQSPDQLADVIAANVVVKLEDKQLLLEKVDLKERLAKLYEMILKEKEIIEIERKIAIKVKKQIDKTQKEYYLREQLKAIQSELGEKDSLFSEAQEYREQIKKLGLSEESLQKVFKEIDRLEKLPPNSPEVGVIRTYLDWIVDLPWNVRSVEKIDINVVKKVLDEDHYGLTKVKERILEYIAVRKLKNDMKGPILCLVGPPGVGKTSIAKSIARALNRNYVRISLGGLRDEAEIRGHRKTYVGAMPGRIIYALRQAKTKNPLILLDEIDKMSHDFRGDPASALLEVLDSEQNFAFRDHYIEIPFDLSEVMFIATANTLETIPRPLLDRLEVIEITGYTEEEKLEIARRYLLPKQMEQNGLKKSQLRCDPEAIKDIIAFYTRESGVRNLEREIARLCRRVAKEILEENKKMLRVTQKNLEKYLGARKYRRDELIEQNRVGIVTGLAWTPFGGETLYVEALVMPGSGKLELTGQLGDVMKESAKAAVSIIRSRAKELGVDENFYKECDIHIHVPEGAIPKDGPSAGVTMATAMVSALSQRKVRYDIAMTGEITLSGRVLPIGGVKEKVLAAKRVGIKNVILPFGNKKDVDKLEDYVKKDMNFIFVKTIDEVFDIAIVK</sequence>
<keyword evidence="5 14" id="KW-0378">Hydrolase</keyword>
<dbReference type="PANTHER" id="PTHR10046">
    <property type="entry name" value="ATP DEPENDENT LON PROTEASE FAMILY MEMBER"/>
    <property type="match status" value="1"/>
</dbReference>
<dbReference type="EC" id="3.4.21.53" evidence="11 14"/>
<dbReference type="GO" id="GO:0005524">
    <property type="term" value="F:ATP binding"/>
    <property type="evidence" value="ECO:0007669"/>
    <property type="project" value="UniProtKB-UniRule"/>
</dbReference>
<dbReference type="PRINTS" id="PR00830">
    <property type="entry name" value="ENDOLAPTASE"/>
</dbReference>
<dbReference type="GO" id="GO:0006515">
    <property type="term" value="P:protein quality control for misfolded or incompletely synthesized proteins"/>
    <property type="evidence" value="ECO:0007669"/>
    <property type="project" value="UniProtKB-UniRule"/>
</dbReference>
<dbReference type="SUPFAM" id="SSF54211">
    <property type="entry name" value="Ribosomal protein S5 domain 2-like"/>
    <property type="match status" value="1"/>
</dbReference>
<evidence type="ECO:0000256" key="9">
    <source>
        <dbReference type="ARBA" id="ARBA00050665"/>
    </source>
</evidence>
<dbReference type="HAMAP" id="MF_01973">
    <property type="entry name" value="lon_bact"/>
    <property type="match status" value="1"/>
</dbReference>
<evidence type="ECO:0000256" key="15">
    <source>
        <dbReference type="PIRNR" id="PIRNR001174"/>
    </source>
</evidence>
<gene>
    <name evidence="14 22" type="primary">lon</name>
    <name evidence="22" type="ORF">ENL71_09320</name>
</gene>
<dbReference type="Gene3D" id="3.30.230.10">
    <property type="match status" value="1"/>
</dbReference>
<dbReference type="Gene3D" id="3.40.50.300">
    <property type="entry name" value="P-loop containing nucleotide triphosphate hydrolases"/>
    <property type="match status" value="1"/>
</dbReference>
<dbReference type="NCBIfam" id="NF008053">
    <property type="entry name" value="PRK10787.1"/>
    <property type="match status" value="1"/>
</dbReference>
<dbReference type="FunFam" id="3.40.50.300:FF:000021">
    <property type="entry name" value="Lon protease homolog"/>
    <property type="match status" value="1"/>
</dbReference>
<accession>A0A7C5Z2R9</accession>
<dbReference type="InterPro" id="IPR003593">
    <property type="entry name" value="AAA+_ATPase"/>
</dbReference>
<keyword evidence="4 14" id="KW-0547">Nucleotide-binding</keyword>
<comment type="subunit">
    <text evidence="14 15">Homohexamer. Organized in a ring with a central cavity.</text>
</comment>
<dbReference type="InterPro" id="IPR020568">
    <property type="entry name" value="Ribosomal_Su5_D2-typ_SF"/>
</dbReference>
<keyword evidence="6 14" id="KW-0720">Serine protease</keyword>
<proteinExistence type="evidence at transcript level"/>
<dbReference type="PROSITE" id="PS51787">
    <property type="entry name" value="LON_N"/>
    <property type="match status" value="1"/>
</dbReference>
<dbReference type="GO" id="GO:0043565">
    <property type="term" value="F:sequence-specific DNA binding"/>
    <property type="evidence" value="ECO:0007669"/>
    <property type="project" value="UniProtKB-UniRule"/>
</dbReference>
<dbReference type="PROSITE" id="PS01046">
    <property type="entry name" value="LON_SER"/>
    <property type="match status" value="1"/>
</dbReference>
<evidence type="ECO:0000256" key="14">
    <source>
        <dbReference type="HAMAP-Rule" id="MF_01973"/>
    </source>
</evidence>
<dbReference type="Gene3D" id="1.10.8.60">
    <property type="match status" value="1"/>
</dbReference>
<keyword evidence="2 14" id="KW-0963">Cytoplasm</keyword>
<dbReference type="GO" id="GO:0004176">
    <property type="term" value="F:ATP-dependent peptidase activity"/>
    <property type="evidence" value="ECO:0007669"/>
    <property type="project" value="UniProtKB-UniRule"/>
</dbReference>
<dbReference type="Gene3D" id="1.20.58.1480">
    <property type="match status" value="1"/>
</dbReference>
<feature type="domain" description="Lon proteolytic" evidence="20">
    <location>
        <begin position="594"/>
        <end position="775"/>
    </location>
</feature>
<comment type="similarity">
    <text evidence="14 15 18 19">Belongs to the peptidase S16 family.</text>
</comment>
<dbReference type="InterPro" id="IPR008268">
    <property type="entry name" value="Peptidase_S16_AS"/>
</dbReference>
<evidence type="ECO:0000256" key="7">
    <source>
        <dbReference type="ARBA" id="ARBA00022840"/>
    </source>
</evidence>
<feature type="active site" evidence="14 16">
    <location>
        <position position="681"/>
    </location>
</feature>
<dbReference type="GO" id="GO:0005737">
    <property type="term" value="C:cytoplasm"/>
    <property type="evidence" value="ECO:0007669"/>
    <property type="project" value="UniProtKB-SubCell"/>
</dbReference>
<dbReference type="InterPro" id="IPR046336">
    <property type="entry name" value="Lon_prtase_N_sf"/>
</dbReference>
<comment type="function">
    <text evidence="10 14">ATP-dependent serine protease that mediates the selective degradation of mutant and abnormal proteins as well as certain short-lived regulatory proteins. Required for cellular homeostasis and for survival from DNA damage and developmental changes induced by stress. Degrades polypeptides processively to yield small peptide fragments that are 5 to 10 amino acids long. Binds to DNA in a double-stranded, site-specific manner.</text>
</comment>
<evidence type="ECO:0000256" key="18">
    <source>
        <dbReference type="PROSITE-ProRule" id="PRU01122"/>
    </source>
</evidence>
<evidence type="ECO:0000259" key="20">
    <source>
        <dbReference type="PROSITE" id="PS51786"/>
    </source>
</evidence>
<evidence type="ECO:0000256" key="10">
    <source>
        <dbReference type="ARBA" id="ARBA00053875"/>
    </source>
</evidence>
<dbReference type="InterPro" id="IPR027417">
    <property type="entry name" value="P-loop_NTPase"/>
</dbReference>
<dbReference type="InterPro" id="IPR004815">
    <property type="entry name" value="Lon_bac/euk-typ"/>
</dbReference>
<comment type="caution">
    <text evidence="22">The sequence shown here is derived from an EMBL/GenBank/DDBJ whole genome shotgun (WGS) entry which is preliminary data.</text>
</comment>
<dbReference type="AlphaFoldDB" id="A0A7C5Z2R9"/>
<feature type="active site" evidence="14 16">
    <location>
        <position position="724"/>
    </location>
</feature>
<keyword evidence="8 14" id="KW-0346">Stress response</keyword>
<dbReference type="Pfam" id="PF00004">
    <property type="entry name" value="AAA"/>
    <property type="match status" value="1"/>
</dbReference>
<evidence type="ECO:0000313" key="22">
    <source>
        <dbReference type="EMBL" id="HHS02653.1"/>
    </source>
</evidence>
<evidence type="ECO:0000256" key="16">
    <source>
        <dbReference type="PIRSR" id="PIRSR001174-1"/>
    </source>
</evidence>
<dbReference type="Gene3D" id="1.20.5.5270">
    <property type="match status" value="1"/>
</dbReference>
<keyword evidence="7 14" id="KW-0067">ATP-binding</keyword>
<organism evidence="22">
    <name type="scientific">Caldicellulosiruptor owensensis</name>
    <dbReference type="NCBI Taxonomy" id="55205"/>
    <lineage>
        <taxon>Bacteria</taxon>
        <taxon>Bacillati</taxon>
        <taxon>Bacillota</taxon>
        <taxon>Bacillota incertae sedis</taxon>
        <taxon>Caldicellulosiruptorales</taxon>
        <taxon>Caldicellulosiruptoraceae</taxon>
        <taxon>Caldicellulosiruptor</taxon>
    </lineage>
</organism>
<keyword evidence="3 14" id="KW-0645">Protease</keyword>
<dbReference type="InterPro" id="IPR003111">
    <property type="entry name" value="Lon_prtase_N"/>
</dbReference>
<evidence type="ECO:0000256" key="2">
    <source>
        <dbReference type="ARBA" id="ARBA00022490"/>
    </source>
</evidence>
<evidence type="ECO:0000256" key="13">
    <source>
        <dbReference type="ARBA" id="ARBA00082722"/>
    </source>
</evidence>
<dbReference type="InterPro" id="IPR008269">
    <property type="entry name" value="Lon_proteolytic"/>
</dbReference>
<dbReference type="GO" id="GO:0004252">
    <property type="term" value="F:serine-type endopeptidase activity"/>
    <property type="evidence" value="ECO:0007669"/>
    <property type="project" value="UniProtKB-UniRule"/>
</dbReference>
<dbReference type="InterPro" id="IPR014721">
    <property type="entry name" value="Ribsml_uS5_D2-typ_fold_subgr"/>
</dbReference>
<dbReference type="InterPro" id="IPR054594">
    <property type="entry name" value="Lon_lid"/>
</dbReference>